<organism evidence="2 3">
    <name type="scientific">Athelia psychrophila</name>
    <dbReference type="NCBI Taxonomy" id="1759441"/>
    <lineage>
        <taxon>Eukaryota</taxon>
        <taxon>Fungi</taxon>
        <taxon>Dikarya</taxon>
        <taxon>Basidiomycota</taxon>
        <taxon>Agaricomycotina</taxon>
        <taxon>Agaricomycetes</taxon>
        <taxon>Agaricomycetidae</taxon>
        <taxon>Atheliales</taxon>
        <taxon>Atheliaceae</taxon>
        <taxon>Athelia</taxon>
    </lineage>
</organism>
<evidence type="ECO:0000313" key="2">
    <source>
        <dbReference type="EMBL" id="KZP23020.1"/>
    </source>
</evidence>
<dbReference type="OrthoDB" id="3222453at2759"/>
<evidence type="ECO:0000256" key="1">
    <source>
        <dbReference type="SAM" id="MobiDB-lite"/>
    </source>
</evidence>
<sequence>MPNSSFEFAFNIFCPADDTINYLGVPVGFKKLVYVRDISIWGNKHAKESELRTGGRYNKTVDVGLNANASNESTPPPAEFKMDYNFATSTSESALLTMPHGAVGEDYRCMDAIRTYAIKNARSWYTFINGSLERRAPNGSLYIVTGCDKSTTWGIVTNAENSLSSGLSLTFTVKFVPASAGYSCSWNTTGGGIVRNSSGEGVEPPPNPAAPPPNPAEPPPNPLKPPSMVFRFLRRLASPQRPVPVPQVPVPAPQVPVPAPQVPVKPPQNQCLFVRGFKILLREGVLNQDQLVTVESITEHPDIDSLLRQNEKSFPGSKGAQSGSSGQAGASQPEGETSQQEGADDWIDNEELDPFVGSYHALDTINKYMLEKTPQAQVAISHESDWWDLSPDTTLAGEEEIISRLASHTLSMESGGVFLASREDAQKDDSTATRIAHERGKGAHADNIGHFQLDDDNNIYEVVDDDDNLLQGERSKSKAARNVLQSIGKAGGIFRRRRRANMTEPASRVYARQLLPLQNGYPLFIPEPSNTRSPVFWNRGVSIGDVGILTRNGSFQFVFNIFCPADDPINYLGVPVGFHNLTWDDQDITRVPNKHANKSELKTGGIYKKTVDVSLNANAKNSGLIPTAEFTMGYNVAKSSSGSALLVLPDGAMGEDYNRIEDIRTYSKHNGLSWYEYINGYLGLEASNGSLHVVTGCDKSTTWGIATVLENTSDDFSLQFDASVGMRNSYSYSWHTTGWAILRSGPDLALDDPEPGDESRQNQCLFIRGFKITVREGLLSRVMDRSLKVESITDHADIDSLLQQGPSFPRVF</sequence>
<feature type="compositionally biased region" description="Low complexity" evidence="1">
    <location>
        <begin position="316"/>
        <end position="332"/>
    </location>
</feature>
<evidence type="ECO:0000313" key="3">
    <source>
        <dbReference type="Proteomes" id="UP000076532"/>
    </source>
</evidence>
<dbReference type="AlphaFoldDB" id="A0A166LJE8"/>
<feature type="region of interest" description="Disordered" evidence="1">
    <location>
        <begin position="303"/>
        <end position="342"/>
    </location>
</feature>
<gene>
    <name evidence="2" type="ORF">FIBSPDRAFT_786426</name>
</gene>
<dbReference type="STRING" id="436010.A0A166LJE8"/>
<protein>
    <submittedName>
        <fullName evidence="2">Uncharacterized protein</fullName>
    </submittedName>
</protein>
<dbReference type="EMBL" id="KV417535">
    <property type="protein sequence ID" value="KZP23020.1"/>
    <property type="molecule type" value="Genomic_DNA"/>
</dbReference>
<name>A0A166LJE8_9AGAM</name>
<dbReference type="Proteomes" id="UP000076532">
    <property type="component" value="Unassembled WGS sequence"/>
</dbReference>
<feature type="compositionally biased region" description="Pro residues" evidence="1">
    <location>
        <begin position="203"/>
        <end position="225"/>
    </location>
</feature>
<feature type="region of interest" description="Disordered" evidence="1">
    <location>
        <begin position="194"/>
        <end position="227"/>
    </location>
</feature>
<proteinExistence type="predicted"/>
<accession>A0A166LJE8</accession>
<reference evidence="2 3" key="1">
    <citation type="journal article" date="2016" name="Mol. Biol. Evol.">
        <title>Comparative Genomics of Early-Diverging Mushroom-Forming Fungi Provides Insights into the Origins of Lignocellulose Decay Capabilities.</title>
        <authorList>
            <person name="Nagy L.G."/>
            <person name="Riley R."/>
            <person name="Tritt A."/>
            <person name="Adam C."/>
            <person name="Daum C."/>
            <person name="Floudas D."/>
            <person name="Sun H."/>
            <person name="Yadav J.S."/>
            <person name="Pangilinan J."/>
            <person name="Larsson K.H."/>
            <person name="Matsuura K."/>
            <person name="Barry K."/>
            <person name="Labutti K."/>
            <person name="Kuo R."/>
            <person name="Ohm R.A."/>
            <person name="Bhattacharya S.S."/>
            <person name="Shirouzu T."/>
            <person name="Yoshinaga Y."/>
            <person name="Martin F.M."/>
            <person name="Grigoriev I.V."/>
            <person name="Hibbett D.S."/>
        </authorList>
    </citation>
    <scope>NUCLEOTIDE SEQUENCE [LARGE SCALE GENOMIC DNA]</scope>
    <source>
        <strain evidence="2 3">CBS 109695</strain>
    </source>
</reference>
<keyword evidence="3" id="KW-1185">Reference proteome</keyword>